<reference evidence="2 3" key="1">
    <citation type="submission" date="2020-06" db="EMBL/GenBank/DDBJ databases">
        <title>Anaerococcus sp. nov., isolated form swine feces.</title>
        <authorList>
            <person name="Yu S."/>
        </authorList>
    </citation>
    <scope>NUCLEOTIDE SEQUENCE [LARGE SCALE GENOMIC DNA]</scope>
    <source>
        <strain evidence="2 3">AGMB00486</strain>
    </source>
</reference>
<keyword evidence="1" id="KW-0175">Coiled coil</keyword>
<evidence type="ECO:0000313" key="2">
    <source>
        <dbReference type="EMBL" id="NVF11518.1"/>
    </source>
</evidence>
<dbReference type="Proteomes" id="UP000540919">
    <property type="component" value="Unassembled WGS sequence"/>
</dbReference>
<comment type="caution">
    <text evidence="2">The sequence shown here is derived from an EMBL/GenBank/DDBJ whole genome shotgun (WGS) entry which is preliminary data.</text>
</comment>
<name>A0ABX2NA42_9FIRM</name>
<gene>
    <name evidence="2" type="ORF">HV819_05915</name>
</gene>
<proteinExistence type="predicted"/>
<dbReference type="RefSeq" id="WP_176269720.1">
    <property type="nucleotide sequence ID" value="NZ_JABVBA010000005.1"/>
</dbReference>
<keyword evidence="3" id="KW-1185">Reference proteome</keyword>
<protein>
    <submittedName>
        <fullName evidence="2">Uncharacterized protein</fullName>
    </submittedName>
</protein>
<evidence type="ECO:0000313" key="3">
    <source>
        <dbReference type="Proteomes" id="UP000540919"/>
    </source>
</evidence>
<accession>A0ABX2NA42</accession>
<sequence length="106" mass="12213">MKRLISQEEVLKNKDQKEIFVDKNTLITAAARDLCKDLGIEIKCINSVKEVEENKESTKKEYIEIKDKENKKENQAVLSENQIYNILKDGINQGLISESDIERMLG</sequence>
<organism evidence="2 3">
    <name type="scientific">Anaerococcus faecalis</name>
    <dbReference type="NCBI Taxonomy" id="2742993"/>
    <lineage>
        <taxon>Bacteria</taxon>
        <taxon>Bacillati</taxon>
        <taxon>Bacillota</taxon>
        <taxon>Tissierellia</taxon>
        <taxon>Tissierellales</taxon>
        <taxon>Peptoniphilaceae</taxon>
        <taxon>Anaerococcus</taxon>
    </lineage>
</organism>
<evidence type="ECO:0000256" key="1">
    <source>
        <dbReference type="SAM" id="Coils"/>
    </source>
</evidence>
<feature type="coiled-coil region" evidence="1">
    <location>
        <begin position="48"/>
        <end position="75"/>
    </location>
</feature>
<dbReference type="EMBL" id="JABVBA010000005">
    <property type="protein sequence ID" value="NVF11518.1"/>
    <property type="molecule type" value="Genomic_DNA"/>
</dbReference>